<sequence length="196" mass="22556">MDRVFNILFHHGETFQKSVDRKVGYYPDNRSCLGDLELDRLDNEINLVACTWEEHGSGFEKGLIDVFIEHEVSSSELLQGKEVMIYVDDQVRDLGEQAKKNTTSVSRHCANPNAEKTPTCNVSWPSDQVPKALVTVPKEQQLKKKTKTVSKLTETNMTRRYCLRSVAQKVRKRCRIARYLKYCCPLMMTPPSLMRV</sequence>
<organism evidence="1 2">
    <name type="scientific">Arachis hypogaea</name>
    <name type="common">Peanut</name>
    <dbReference type="NCBI Taxonomy" id="3818"/>
    <lineage>
        <taxon>Eukaryota</taxon>
        <taxon>Viridiplantae</taxon>
        <taxon>Streptophyta</taxon>
        <taxon>Embryophyta</taxon>
        <taxon>Tracheophyta</taxon>
        <taxon>Spermatophyta</taxon>
        <taxon>Magnoliopsida</taxon>
        <taxon>eudicotyledons</taxon>
        <taxon>Gunneridae</taxon>
        <taxon>Pentapetalae</taxon>
        <taxon>rosids</taxon>
        <taxon>fabids</taxon>
        <taxon>Fabales</taxon>
        <taxon>Fabaceae</taxon>
        <taxon>Papilionoideae</taxon>
        <taxon>50 kb inversion clade</taxon>
        <taxon>dalbergioids sensu lato</taxon>
        <taxon>Dalbergieae</taxon>
        <taxon>Pterocarpus clade</taxon>
        <taxon>Arachis</taxon>
    </lineage>
</organism>
<proteinExistence type="predicted"/>
<accession>A0A444X3W4</accession>
<keyword evidence="2" id="KW-1185">Reference proteome</keyword>
<gene>
    <name evidence="1" type="ORF">Ahy_B10g103740</name>
</gene>
<dbReference type="AlphaFoldDB" id="A0A444X3W4"/>
<comment type="caution">
    <text evidence="1">The sequence shown here is derived from an EMBL/GenBank/DDBJ whole genome shotgun (WGS) entry which is preliminary data.</text>
</comment>
<dbReference type="Proteomes" id="UP000289738">
    <property type="component" value="Chromosome B10"/>
</dbReference>
<dbReference type="EMBL" id="SDMP01000020">
    <property type="protein sequence ID" value="RYQ84424.1"/>
    <property type="molecule type" value="Genomic_DNA"/>
</dbReference>
<name>A0A444X3W4_ARAHY</name>
<reference evidence="1 2" key="1">
    <citation type="submission" date="2019-01" db="EMBL/GenBank/DDBJ databases">
        <title>Sequencing of cultivated peanut Arachis hypogaea provides insights into genome evolution and oil improvement.</title>
        <authorList>
            <person name="Chen X."/>
        </authorList>
    </citation>
    <scope>NUCLEOTIDE SEQUENCE [LARGE SCALE GENOMIC DNA]</scope>
    <source>
        <strain evidence="2">cv. Fuhuasheng</strain>
        <tissue evidence="1">Leaves</tissue>
    </source>
</reference>
<evidence type="ECO:0000313" key="1">
    <source>
        <dbReference type="EMBL" id="RYQ84424.1"/>
    </source>
</evidence>
<evidence type="ECO:0000313" key="2">
    <source>
        <dbReference type="Proteomes" id="UP000289738"/>
    </source>
</evidence>
<protein>
    <submittedName>
        <fullName evidence="1">Uncharacterized protein</fullName>
    </submittedName>
</protein>